<dbReference type="EMBL" id="FXSZ01000006">
    <property type="protein sequence ID" value="SMO68585.1"/>
    <property type="molecule type" value="Genomic_DNA"/>
</dbReference>
<dbReference type="OrthoDB" id="9768262at2"/>
<dbReference type="Proteomes" id="UP000315971">
    <property type="component" value="Unassembled WGS sequence"/>
</dbReference>
<dbReference type="SUPFAM" id="SSF101960">
    <property type="entry name" value="Stabilizer of iron transporter SufD"/>
    <property type="match status" value="1"/>
</dbReference>
<protein>
    <submittedName>
        <fullName evidence="4">Iron-regulated ABC transporter permease protein SufD</fullName>
    </submittedName>
</protein>
<dbReference type="RefSeq" id="WP_142604103.1">
    <property type="nucleotide sequence ID" value="NZ_FXSZ01000006.1"/>
</dbReference>
<sequence length="441" mass="49956">MITEINNSLYDQFIADFEERAARIENESVYSLRKKAMEQFKLLGFPSTKVEDWKYTNVMPFLSADFTFKQPVNTNTTEVGIQQFRIAALECYQIVLLNGEYQPQLSDEIVNKNISVTSLKESYQEETFQKNFGQQLNLNKHHFGALNTAFFKDGLFITTKDNAVAEKPLHIIYLFDSDANLFIQPRHLFVFGKNSNTTLIETYVAANVNSKVFINSVSEITMGENASLHHYNIQTPHDGTVLINHTEVNQKDSSCYNNYCTSFPGADLIRNNLNVALEGENIGSHLYGLYLVADKQLIDNHTLVDHRKPHCQSNELYKGVMKENALGVFNGKVLVRKDAQKTNAFQQNNNLMLSSSAVIESKPQLEIFADDVKCSHGSTVGRFNEDALFYLRSRGISEEQAIALLINAFVFDVTEKIPIPAIQLHINKLIEQSLNELETVS</sequence>
<dbReference type="Pfam" id="PF01458">
    <property type="entry name" value="SUFBD_core"/>
    <property type="match status" value="1"/>
</dbReference>
<evidence type="ECO:0000256" key="1">
    <source>
        <dbReference type="ARBA" id="ARBA00043967"/>
    </source>
</evidence>
<dbReference type="PANTHER" id="PTHR43575:SF1">
    <property type="entry name" value="PROTEIN ABCI7, CHLOROPLASTIC"/>
    <property type="match status" value="1"/>
</dbReference>
<evidence type="ECO:0000313" key="5">
    <source>
        <dbReference type="Proteomes" id="UP000315971"/>
    </source>
</evidence>
<evidence type="ECO:0000259" key="2">
    <source>
        <dbReference type="Pfam" id="PF01458"/>
    </source>
</evidence>
<feature type="domain" description="SUF system FeS cluster assembly SufBD N-terminal" evidence="3">
    <location>
        <begin position="11"/>
        <end position="171"/>
    </location>
</feature>
<gene>
    <name evidence="4" type="ORF">SAMN06265350_106138</name>
</gene>
<dbReference type="AlphaFoldDB" id="A0A521DAC8"/>
<comment type="similarity">
    <text evidence="1">Belongs to the iron-sulfur cluster assembly SufBD family.</text>
</comment>
<evidence type="ECO:0000313" key="4">
    <source>
        <dbReference type="EMBL" id="SMO68585.1"/>
    </source>
</evidence>
<dbReference type="InterPro" id="IPR055346">
    <property type="entry name" value="Fe-S_cluster_assembly_SufBD"/>
</dbReference>
<dbReference type="InterPro" id="IPR000825">
    <property type="entry name" value="SUF_FeS_clus_asmbl_SufBD_core"/>
</dbReference>
<accession>A0A521DAC8</accession>
<organism evidence="4 5">
    <name type="scientific">Solitalea koreensis</name>
    <dbReference type="NCBI Taxonomy" id="543615"/>
    <lineage>
        <taxon>Bacteria</taxon>
        <taxon>Pseudomonadati</taxon>
        <taxon>Bacteroidota</taxon>
        <taxon>Sphingobacteriia</taxon>
        <taxon>Sphingobacteriales</taxon>
        <taxon>Sphingobacteriaceae</taxon>
        <taxon>Solitalea</taxon>
    </lineage>
</organism>
<feature type="domain" description="SUF system FeS cluster assembly SufBD core" evidence="2">
    <location>
        <begin position="179"/>
        <end position="409"/>
    </location>
</feature>
<name>A0A521DAC8_9SPHI</name>
<dbReference type="GO" id="GO:0016226">
    <property type="term" value="P:iron-sulfur cluster assembly"/>
    <property type="evidence" value="ECO:0007669"/>
    <property type="project" value="InterPro"/>
</dbReference>
<keyword evidence="5" id="KW-1185">Reference proteome</keyword>
<reference evidence="4 5" key="1">
    <citation type="submission" date="2017-05" db="EMBL/GenBank/DDBJ databases">
        <authorList>
            <person name="Varghese N."/>
            <person name="Submissions S."/>
        </authorList>
    </citation>
    <scope>NUCLEOTIDE SEQUENCE [LARGE SCALE GENOMIC DNA]</scope>
    <source>
        <strain evidence="4 5">DSM 21342</strain>
    </source>
</reference>
<dbReference type="NCBIfam" id="TIGR01981">
    <property type="entry name" value="sufD"/>
    <property type="match status" value="1"/>
</dbReference>
<proteinExistence type="inferred from homology"/>
<dbReference type="InterPro" id="IPR037284">
    <property type="entry name" value="SUF_FeS_clus_asmbl_SufBD_sf"/>
</dbReference>
<dbReference type="InterPro" id="IPR011542">
    <property type="entry name" value="SUF_FeS_clus_asmbl_SufD"/>
</dbReference>
<dbReference type="PANTHER" id="PTHR43575">
    <property type="entry name" value="PROTEIN ABCI7, CHLOROPLASTIC"/>
    <property type="match status" value="1"/>
</dbReference>
<dbReference type="Pfam" id="PF19295">
    <property type="entry name" value="SufBD_N"/>
    <property type="match status" value="1"/>
</dbReference>
<evidence type="ECO:0000259" key="3">
    <source>
        <dbReference type="Pfam" id="PF19295"/>
    </source>
</evidence>
<dbReference type="InterPro" id="IPR045595">
    <property type="entry name" value="SufBD_N"/>
</dbReference>